<evidence type="ECO:0000259" key="1">
    <source>
        <dbReference type="Pfam" id="PF02136"/>
    </source>
</evidence>
<dbReference type="Gene3D" id="3.10.450.50">
    <property type="match status" value="1"/>
</dbReference>
<gene>
    <name evidence="2" type="ORF">KME60_18585</name>
</gene>
<dbReference type="Pfam" id="PF02136">
    <property type="entry name" value="NTF2"/>
    <property type="match status" value="1"/>
</dbReference>
<accession>A0A951QNV0</accession>
<evidence type="ECO:0000313" key="2">
    <source>
        <dbReference type="EMBL" id="MBW4669365.1"/>
    </source>
</evidence>
<dbReference type="EMBL" id="JAHHGZ010000020">
    <property type="protein sequence ID" value="MBW4669365.1"/>
    <property type="molecule type" value="Genomic_DNA"/>
</dbReference>
<dbReference type="Proteomes" id="UP000729701">
    <property type="component" value="Unassembled WGS sequence"/>
</dbReference>
<proteinExistence type="predicted"/>
<reference evidence="2" key="1">
    <citation type="submission" date="2021-05" db="EMBL/GenBank/DDBJ databases">
        <authorList>
            <person name="Pietrasiak N."/>
            <person name="Ward R."/>
            <person name="Stajich J.E."/>
            <person name="Kurbessoian T."/>
        </authorList>
    </citation>
    <scope>NUCLEOTIDE SEQUENCE</scope>
    <source>
        <strain evidence="2">GSE-NOS-MK-12-04C</strain>
    </source>
</reference>
<dbReference type="InterPro" id="IPR002075">
    <property type="entry name" value="NTF2_dom"/>
</dbReference>
<comment type="caution">
    <text evidence="2">The sequence shown here is derived from an EMBL/GenBank/DDBJ whole genome shotgun (WGS) entry which is preliminary data.</text>
</comment>
<dbReference type="SUPFAM" id="SSF54427">
    <property type="entry name" value="NTF2-like"/>
    <property type="match status" value="1"/>
</dbReference>
<sequence length="138" mass="15587">MTTAEFKPETESLFIEGILEPTIQLYFTTLNAAEYRKTAELFAIDGVMHPPFESGIVGVDAIATYLEQEAQNLKAYPRQGIAETGENNQIQVEVTGKVDTFWCGVNVSWLFILNQQQEIIYTKIKLLASAQELLNLRR</sequence>
<dbReference type="AlphaFoldDB" id="A0A951QNV0"/>
<keyword evidence="2" id="KW-0413">Isomerase</keyword>
<evidence type="ECO:0000313" key="3">
    <source>
        <dbReference type="Proteomes" id="UP000729701"/>
    </source>
</evidence>
<feature type="domain" description="Nuclear transport factor 2" evidence="1">
    <location>
        <begin position="22"/>
        <end position="117"/>
    </location>
</feature>
<reference evidence="2" key="2">
    <citation type="journal article" date="2022" name="Microbiol. Resour. Announc.">
        <title>Metagenome Sequencing to Explore Phylogenomics of Terrestrial Cyanobacteria.</title>
        <authorList>
            <person name="Ward R.D."/>
            <person name="Stajich J.E."/>
            <person name="Johansen J.R."/>
            <person name="Huntemann M."/>
            <person name="Clum A."/>
            <person name="Foster B."/>
            <person name="Foster B."/>
            <person name="Roux S."/>
            <person name="Palaniappan K."/>
            <person name="Varghese N."/>
            <person name="Mukherjee S."/>
            <person name="Reddy T.B.K."/>
            <person name="Daum C."/>
            <person name="Copeland A."/>
            <person name="Chen I.A."/>
            <person name="Ivanova N.N."/>
            <person name="Kyrpides N.C."/>
            <person name="Shapiro N."/>
            <person name="Eloe-Fadrosh E.A."/>
            <person name="Pietrasiak N."/>
        </authorList>
    </citation>
    <scope>NUCLEOTIDE SEQUENCE</scope>
    <source>
        <strain evidence="2">GSE-NOS-MK-12-04C</strain>
    </source>
</reference>
<organism evidence="2 3">
    <name type="scientific">Cyanomargarita calcarea GSE-NOS-MK-12-04C</name>
    <dbReference type="NCBI Taxonomy" id="2839659"/>
    <lineage>
        <taxon>Bacteria</taxon>
        <taxon>Bacillati</taxon>
        <taxon>Cyanobacteriota</taxon>
        <taxon>Cyanophyceae</taxon>
        <taxon>Nostocales</taxon>
        <taxon>Cyanomargaritaceae</taxon>
        <taxon>Cyanomargarita</taxon>
    </lineage>
</organism>
<dbReference type="GO" id="GO:0016853">
    <property type="term" value="F:isomerase activity"/>
    <property type="evidence" value="ECO:0007669"/>
    <property type="project" value="UniProtKB-KW"/>
</dbReference>
<name>A0A951QNV0_9CYAN</name>
<dbReference type="InterPro" id="IPR032710">
    <property type="entry name" value="NTF2-like_dom_sf"/>
</dbReference>
<protein>
    <submittedName>
        <fullName evidence="2">Ketosteroid isomerase family protein</fullName>
    </submittedName>
</protein>